<evidence type="ECO:0000256" key="1">
    <source>
        <dbReference type="ARBA" id="ARBA00022741"/>
    </source>
</evidence>
<reference evidence="3 4" key="1">
    <citation type="journal article" date="2015" name="Proc. Natl. Acad. Sci. U.S.A.">
        <title>The resurrection genome of Boea hygrometrica: A blueprint for survival of dehydration.</title>
        <authorList>
            <person name="Xiao L."/>
            <person name="Yang G."/>
            <person name="Zhang L."/>
            <person name="Yang X."/>
            <person name="Zhao S."/>
            <person name="Ji Z."/>
            <person name="Zhou Q."/>
            <person name="Hu M."/>
            <person name="Wang Y."/>
            <person name="Chen M."/>
            <person name="Xu Y."/>
            <person name="Jin H."/>
            <person name="Xiao X."/>
            <person name="Hu G."/>
            <person name="Bao F."/>
            <person name="Hu Y."/>
            <person name="Wan P."/>
            <person name="Li L."/>
            <person name="Deng X."/>
            <person name="Kuang T."/>
            <person name="Xiang C."/>
            <person name="Zhu J.K."/>
            <person name="Oliver M.J."/>
            <person name="He Y."/>
        </authorList>
    </citation>
    <scope>NUCLEOTIDE SEQUENCE [LARGE SCALE GENOMIC DNA]</scope>
    <source>
        <strain evidence="4">cv. XS01</strain>
    </source>
</reference>
<keyword evidence="4" id="KW-1185">Reference proteome</keyword>
<dbReference type="GO" id="GO:0005524">
    <property type="term" value="F:ATP binding"/>
    <property type="evidence" value="ECO:0007669"/>
    <property type="project" value="UniProtKB-KW"/>
</dbReference>
<keyword evidence="3" id="KW-0675">Receptor</keyword>
<dbReference type="GO" id="GO:0007166">
    <property type="term" value="P:cell surface receptor signaling pathway"/>
    <property type="evidence" value="ECO:0007669"/>
    <property type="project" value="InterPro"/>
</dbReference>
<sequence>MEEDRLIDILDARVLKEGNKEQILAIAQLASKCLHLHGQNRPTMKEVTAKLEAIQNLKKGTVVEENEQLSIQISEFYDFSSIPGSTDFGSIIISRSSSSDAQTLLVDEP</sequence>
<dbReference type="GO" id="GO:0005886">
    <property type="term" value="C:plasma membrane"/>
    <property type="evidence" value="ECO:0007669"/>
    <property type="project" value="TreeGrafter"/>
</dbReference>
<keyword evidence="1" id="KW-0547">Nucleotide-binding</keyword>
<evidence type="ECO:0000313" key="4">
    <source>
        <dbReference type="Proteomes" id="UP000250235"/>
    </source>
</evidence>
<dbReference type="EMBL" id="KV016685">
    <property type="protein sequence ID" value="KZV19523.1"/>
    <property type="molecule type" value="Genomic_DNA"/>
</dbReference>
<proteinExistence type="predicted"/>
<gene>
    <name evidence="3" type="ORF">F511_06385</name>
</gene>
<dbReference type="GO" id="GO:0004674">
    <property type="term" value="F:protein serine/threonine kinase activity"/>
    <property type="evidence" value="ECO:0007669"/>
    <property type="project" value="TreeGrafter"/>
</dbReference>
<name>A0A2Z7ACN9_9LAMI</name>
<dbReference type="PANTHER" id="PTHR27005:SF280">
    <property type="entry name" value="WALL-ASSOCIATED RECEPTOR KINASE-LIKE 8"/>
    <property type="match status" value="1"/>
</dbReference>
<dbReference type="OrthoDB" id="4062651at2759"/>
<accession>A0A2Z7ACN9</accession>
<evidence type="ECO:0000313" key="3">
    <source>
        <dbReference type="EMBL" id="KZV19523.1"/>
    </source>
</evidence>
<dbReference type="InterPro" id="IPR045274">
    <property type="entry name" value="WAK-like"/>
</dbReference>
<dbReference type="Gene3D" id="1.10.510.10">
    <property type="entry name" value="Transferase(Phosphotransferase) domain 1"/>
    <property type="match status" value="1"/>
</dbReference>
<protein>
    <submittedName>
        <fullName evidence="3">Wall-associated receptor kinase-like 22</fullName>
    </submittedName>
</protein>
<keyword evidence="3" id="KW-0808">Transferase</keyword>
<keyword evidence="3" id="KW-0418">Kinase</keyword>
<evidence type="ECO:0000256" key="2">
    <source>
        <dbReference type="ARBA" id="ARBA00022840"/>
    </source>
</evidence>
<dbReference type="AlphaFoldDB" id="A0A2Z7ACN9"/>
<organism evidence="3 4">
    <name type="scientific">Dorcoceras hygrometricum</name>
    <dbReference type="NCBI Taxonomy" id="472368"/>
    <lineage>
        <taxon>Eukaryota</taxon>
        <taxon>Viridiplantae</taxon>
        <taxon>Streptophyta</taxon>
        <taxon>Embryophyta</taxon>
        <taxon>Tracheophyta</taxon>
        <taxon>Spermatophyta</taxon>
        <taxon>Magnoliopsida</taxon>
        <taxon>eudicotyledons</taxon>
        <taxon>Gunneridae</taxon>
        <taxon>Pentapetalae</taxon>
        <taxon>asterids</taxon>
        <taxon>lamiids</taxon>
        <taxon>Lamiales</taxon>
        <taxon>Gesneriaceae</taxon>
        <taxon>Didymocarpoideae</taxon>
        <taxon>Trichosporeae</taxon>
        <taxon>Loxocarpinae</taxon>
        <taxon>Dorcoceras</taxon>
    </lineage>
</organism>
<dbReference type="PANTHER" id="PTHR27005">
    <property type="entry name" value="WALL-ASSOCIATED RECEPTOR KINASE-LIKE 21"/>
    <property type="match status" value="1"/>
</dbReference>
<keyword evidence="2" id="KW-0067">ATP-binding</keyword>
<dbReference type="Proteomes" id="UP000250235">
    <property type="component" value="Unassembled WGS sequence"/>
</dbReference>